<keyword evidence="5" id="KW-0460">Magnesium</keyword>
<dbReference type="AlphaFoldDB" id="A0A1Y5F8T5"/>
<dbReference type="Gene3D" id="1.10.600.10">
    <property type="entry name" value="Farnesyl Diphosphate Synthase"/>
    <property type="match status" value="1"/>
</dbReference>
<keyword evidence="3 6" id="KW-0808">Transferase</keyword>
<comment type="similarity">
    <text evidence="2 6">Belongs to the FPP/GGPP synthase family.</text>
</comment>
<dbReference type="Proteomes" id="UP000196531">
    <property type="component" value="Unassembled WGS sequence"/>
</dbReference>
<comment type="cofactor">
    <cofactor evidence="1">
        <name>Mg(2+)</name>
        <dbReference type="ChEBI" id="CHEBI:18420"/>
    </cofactor>
</comment>
<evidence type="ECO:0000256" key="4">
    <source>
        <dbReference type="ARBA" id="ARBA00022723"/>
    </source>
</evidence>
<evidence type="ECO:0000256" key="1">
    <source>
        <dbReference type="ARBA" id="ARBA00001946"/>
    </source>
</evidence>
<dbReference type="InterPro" id="IPR000092">
    <property type="entry name" value="Polyprenyl_synt"/>
</dbReference>
<keyword evidence="4" id="KW-0479">Metal-binding</keyword>
<dbReference type="CDD" id="cd00685">
    <property type="entry name" value="Trans_IPPS_HT"/>
    <property type="match status" value="1"/>
</dbReference>
<gene>
    <name evidence="7" type="ORF">A9Q84_18005</name>
</gene>
<name>A0A1Y5F8T5_9BACT</name>
<evidence type="ECO:0000313" key="8">
    <source>
        <dbReference type="Proteomes" id="UP000196531"/>
    </source>
</evidence>
<evidence type="ECO:0000256" key="5">
    <source>
        <dbReference type="ARBA" id="ARBA00022842"/>
    </source>
</evidence>
<dbReference type="InterPro" id="IPR008949">
    <property type="entry name" value="Isoprenoid_synthase_dom_sf"/>
</dbReference>
<dbReference type="PANTHER" id="PTHR12001">
    <property type="entry name" value="GERANYLGERANYL PYROPHOSPHATE SYNTHASE"/>
    <property type="match status" value="1"/>
</dbReference>
<reference evidence="8" key="1">
    <citation type="journal article" date="2017" name="Proc. Natl. Acad. Sci. U.S.A.">
        <title>Simulation of Deepwater Horizon oil plume reveals substrate specialization within a complex community of hydrocarbon-degraders.</title>
        <authorList>
            <person name="Hu P."/>
            <person name="Dubinsky E.A."/>
            <person name="Probst A.J."/>
            <person name="Wang J."/>
            <person name="Sieber C.M.K."/>
            <person name="Tom L.M."/>
            <person name="Gardinali P."/>
            <person name="Banfield J.F."/>
            <person name="Atlas R.M."/>
            <person name="Andersen G.L."/>
        </authorList>
    </citation>
    <scope>NUCLEOTIDE SEQUENCE [LARGE SCALE GENOMIC DNA]</scope>
</reference>
<dbReference type="SFLD" id="SFLDS00005">
    <property type="entry name" value="Isoprenoid_Synthase_Type_I"/>
    <property type="match status" value="1"/>
</dbReference>
<dbReference type="GO" id="GO:0008299">
    <property type="term" value="P:isoprenoid biosynthetic process"/>
    <property type="evidence" value="ECO:0007669"/>
    <property type="project" value="InterPro"/>
</dbReference>
<evidence type="ECO:0000256" key="6">
    <source>
        <dbReference type="RuleBase" id="RU004466"/>
    </source>
</evidence>
<evidence type="ECO:0008006" key="9">
    <source>
        <dbReference type="Google" id="ProtNLM"/>
    </source>
</evidence>
<evidence type="ECO:0000256" key="2">
    <source>
        <dbReference type="ARBA" id="ARBA00006706"/>
    </source>
</evidence>
<dbReference type="Pfam" id="PF00348">
    <property type="entry name" value="polyprenyl_synt"/>
    <property type="match status" value="1"/>
</dbReference>
<evidence type="ECO:0000256" key="3">
    <source>
        <dbReference type="ARBA" id="ARBA00022679"/>
    </source>
</evidence>
<protein>
    <recommendedName>
        <fullName evidence="9">Octaprenyl-diphosphate synthase</fullName>
    </recommendedName>
</protein>
<accession>A0A1Y5F8T5</accession>
<dbReference type="EMBL" id="MAAO01000011">
    <property type="protein sequence ID" value="OUR94197.1"/>
    <property type="molecule type" value="Genomic_DNA"/>
</dbReference>
<dbReference type="PANTHER" id="PTHR12001:SF69">
    <property type="entry name" value="ALL TRANS-POLYPRENYL-DIPHOSPHATE SYNTHASE PDSS1"/>
    <property type="match status" value="1"/>
</dbReference>
<evidence type="ECO:0000313" key="7">
    <source>
        <dbReference type="EMBL" id="OUR94197.1"/>
    </source>
</evidence>
<sequence>MDLNISSNNCNNAVNELLQNSVLVGGKRLRPLLTYLVGNLYGLEFSALDPYAKSIELVHAASLSHDDVIDNATMRRGVPSINIQASNKKAVLAGDYLLADVIVNLVSAGNLELVGEMAQVIQDLAEGEWIQSDAIENRDYTSELIETIAIKKTASVMSWCCFSPAVLADLPREIIEKSRQMGIDLGIAFQLMDDCLDFSKESQKDANLDLDNGLVNAVLFQWLNFNPVAFEKYKSGTDLSELFDGEKIDKAVEVVRATAMSHIESARNLLSEIEAALCSNEEELKTFTKNKKPILYIFDYLTQRRH</sequence>
<dbReference type="SUPFAM" id="SSF48576">
    <property type="entry name" value="Terpenoid synthases"/>
    <property type="match status" value="1"/>
</dbReference>
<dbReference type="GO" id="GO:0046872">
    <property type="term" value="F:metal ion binding"/>
    <property type="evidence" value="ECO:0007669"/>
    <property type="project" value="UniProtKB-KW"/>
</dbReference>
<organism evidence="7 8">
    <name type="scientific">Halobacteriovorax marinus</name>
    <dbReference type="NCBI Taxonomy" id="97084"/>
    <lineage>
        <taxon>Bacteria</taxon>
        <taxon>Pseudomonadati</taxon>
        <taxon>Bdellovibrionota</taxon>
        <taxon>Bacteriovoracia</taxon>
        <taxon>Bacteriovoracales</taxon>
        <taxon>Halobacteriovoraceae</taxon>
        <taxon>Halobacteriovorax</taxon>
    </lineage>
</organism>
<comment type="caution">
    <text evidence="7">The sequence shown here is derived from an EMBL/GenBank/DDBJ whole genome shotgun (WGS) entry which is preliminary data.</text>
</comment>
<proteinExistence type="inferred from homology"/>
<dbReference type="GO" id="GO:0004659">
    <property type="term" value="F:prenyltransferase activity"/>
    <property type="evidence" value="ECO:0007669"/>
    <property type="project" value="InterPro"/>
</dbReference>